<dbReference type="AlphaFoldDB" id="A0AAW2VI74"/>
<feature type="region of interest" description="Disordered" evidence="1">
    <location>
        <begin position="45"/>
        <end position="86"/>
    </location>
</feature>
<reference evidence="2" key="1">
    <citation type="submission" date="2020-06" db="EMBL/GenBank/DDBJ databases">
        <authorList>
            <person name="Li T."/>
            <person name="Hu X."/>
            <person name="Zhang T."/>
            <person name="Song X."/>
            <person name="Zhang H."/>
            <person name="Dai N."/>
            <person name="Sheng W."/>
            <person name="Hou X."/>
            <person name="Wei L."/>
        </authorList>
    </citation>
    <scope>NUCLEOTIDE SEQUENCE</scope>
    <source>
        <strain evidence="2">KEN1</strain>
        <tissue evidence="2">Leaf</tissue>
    </source>
</reference>
<evidence type="ECO:0000256" key="1">
    <source>
        <dbReference type="SAM" id="MobiDB-lite"/>
    </source>
</evidence>
<accession>A0AAW2VI74</accession>
<name>A0AAW2VI74_9LAMI</name>
<gene>
    <name evidence="2" type="ORF">Slati_2971300</name>
</gene>
<comment type="caution">
    <text evidence="2">The sequence shown here is derived from an EMBL/GenBank/DDBJ whole genome shotgun (WGS) entry which is preliminary data.</text>
</comment>
<protein>
    <submittedName>
        <fullName evidence="2">Uncharacterized protein</fullName>
    </submittedName>
</protein>
<proteinExistence type="predicted"/>
<feature type="compositionally biased region" description="Basic and acidic residues" evidence="1">
    <location>
        <begin position="69"/>
        <end position="83"/>
    </location>
</feature>
<sequence>MASKVKVVATELRVGWRWWARARLRHLGEVALGSSRVAAPLALGPASTWRGASPPGRASAPPPPPARGEVPRVRRHLQPEVEPRAGGGRLLRRFTCRLPALGN</sequence>
<feature type="compositionally biased region" description="Low complexity" evidence="1">
    <location>
        <begin position="50"/>
        <end position="59"/>
    </location>
</feature>
<dbReference type="EMBL" id="JACGWN010000010">
    <property type="protein sequence ID" value="KAL0427965.1"/>
    <property type="molecule type" value="Genomic_DNA"/>
</dbReference>
<reference evidence="2" key="2">
    <citation type="journal article" date="2024" name="Plant">
        <title>Genomic evolution and insights into agronomic trait innovations of Sesamum species.</title>
        <authorList>
            <person name="Miao H."/>
            <person name="Wang L."/>
            <person name="Qu L."/>
            <person name="Liu H."/>
            <person name="Sun Y."/>
            <person name="Le M."/>
            <person name="Wang Q."/>
            <person name="Wei S."/>
            <person name="Zheng Y."/>
            <person name="Lin W."/>
            <person name="Duan Y."/>
            <person name="Cao H."/>
            <person name="Xiong S."/>
            <person name="Wang X."/>
            <person name="Wei L."/>
            <person name="Li C."/>
            <person name="Ma Q."/>
            <person name="Ju M."/>
            <person name="Zhao R."/>
            <person name="Li G."/>
            <person name="Mu C."/>
            <person name="Tian Q."/>
            <person name="Mei H."/>
            <person name="Zhang T."/>
            <person name="Gao T."/>
            <person name="Zhang H."/>
        </authorList>
    </citation>
    <scope>NUCLEOTIDE SEQUENCE</scope>
    <source>
        <strain evidence="2">KEN1</strain>
    </source>
</reference>
<evidence type="ECO:0000313" key="2">
    <source>
        <dbReference type="EMBL" id="KAL0427965.1"/>
    </source>
</evidence>
<organism evidence="2">
    <name type="scientific">Sesamum latifolium</name>
    <dbReference type="NCBI Taxonomy" id="2727402"/>
    <lineage>
        <taxon>Eukaryota</taxon>
        <taxon>Viridiplantae</taxon>
        <taxon>Streptophyta</taxon>
        <taxon>Embryophyta</taxon>
        <taxon>Tracheophyta</taxon>
        <taxon>Spermatophyta</taxon>
        <taxon>Magnoliopsida</taxon>
        <taxon>eudicotyledons</taxon>
        <taxon>Gunneridae</taxon>
        <taxon>Pentapetalae</taxon>
        <taxon>asterids</taxon>
        <taxon>lamiids</taxon>
        <taxon>Lamiales</taxon>
        <taxon>Pedaliaceae</taxon>
        <taxon>Sesamum</taxon>
    </lineage>
</organism>